<accession>A0A834H0J4</accession>
<dbReference type="Gene3D" id="2.120.10.80">
    <property type="entry name" value="Kelch-type beta propeller"/>
    <property type="match status" value="1"/>
</dbReference>
<name>A0A834H0J4_RHOSS</name>
<evidence type="ECO:0000313" key="3">
    <source>
        <dbReference type="Proteomes" id="UP000626092"/>
    </source>
</evidence>
<reference evidence="2" key="1">
    <citation type="submission" date="2019-11" db="EMBL/GenBank/DDBJ databases">
        <authorList>
            <person name="Liu Y."/>
            <person name="Hou J."/>
            <person name="Li T.-Q."/>
            <person name="Guan C.-H."/>
            <person name="Wu X."/>
            <person name="Wu H.-Z."/>
            <person name="Ling F."/>
            <person name="Zhang R."/>
            <person name="Shi X.-G."/>
            <person name="Ren J.-P."/>
            <person name="Chen E.-F."/>
            <person name="Sun J.-M."/>
        </authorList>
    </citation>
    <scope>NUCLEOTIDE SEQUENCE</scope>
    <source>
        <strain evidence="2">Adult_tree_wgs_1</strain>
        <tissue evidence="2">Leaves</tissue>
    </source>
</reference>
<gene>
    <name evidence="2" type="ORF">RHSIM_Rhsim04G0245000</name>
</gene>
<protein>
    <submittedName>
        <fullName evidence="2">Uncharacterized protein</fullName>
    </submittedName>
</protein>
<feature type="compositionally biased region" description="Basic and acidic residues" evidence="1">
    <location>
        <begin position="1"/>
        <end position="15"/>
    </location>
</feature>
<dbReference type="AlphaFoldDB" id="A0A834H0J4"/>
<organism evidence="2 3">
    <name type="scientific">Rhododendron simsii</name>
    <name type="common">Sims's rhododendron</name>
    <dbReference type="NCBI Taxonomy" id="118357"/>
    <lineage>
        <taxon>Eukaryota</taxon>
        <taxon>Viridiplantae</taxon>
        <taxon>Streptophyta</taxon>
        <taxon>Embryophyta</taxon>
        <taxon>Tracheophyta</taxon>
        <taxon>Spermatophyta</taxon>
        <taxon>Magnoliopsida</taxon>
        <taxon>eudicotyledons</taxon>
        <taxon>Gunneridae</taxon>
        <taxon>Pentapetalae</taxon>
        <taxon>asterids</taxon>
        <taxon>Ericales</taxon>
        <taxon>Ericaceae</taxon>
        <taxon>Ericoideae</taxon>
        <taxon>Rhodoreae</taxon>
        <taxon>Rhododendron</taxon>
    </lineage>
</organism>
<dbReference type="Proteomes" id="UP000626092">
    <property type="component" value="Unassembled WGS sequence"/>
</dbReference>
<evidence type="ECO:0000313" key="2">
    <source>
        <dbReference type="EMBL" id="KAF7146091.1"/>
    </source>
</evidence>
<evidence type="ECO:0000256" key="1">
    <source>
        <dbReference type="SAM" id="MobiDB-lite"/>
    </source>
</evidence>
<dbReference type="EMBL" id="WJXA01000004">
    <property type="protein sequence ID" value="KAF7146091.1"/>
    <property type="molecule type" value="Genomic_DNA"/>
</dbReference>
<dbReference type="Pfam" id="PF07893">
    <property type="entry name" value="DUF1668"/>
    <property type="match status" value="1"/>
</dbReference>
<dbReference type="InterPro" id="IPR015915">
    <property type="entry name" value="Kelch-typ_b-propeller"/>
</dbReference>
<feature type="region of interest" description="Disordered" evidence="1">
    <location>
        <begin position="1"/>
        <end position="38"/>
    </location>
</feature>
<dbReference type="SUPFAM" id="SSF117281">
    <property type="entry name" value="Kelch motif"/>
    <property type="match status" value="1"/>
</dbReference>
<feature type="compositionally biased region" description="Low complexity" evidence="1">
    <location>
        <begin position="23"/>
        <end position="32"/>
    </location>
</feature>
<dbReference type="InterPro" id="IPR012871">
    <property type="entry name" value="DUF1668_ORYSA"/>
</dbReference>
<keyword evidence="3" id="KW-1185">Reference proteome</keyword>
<dbReference type="OrthoDB" id="1613012at2759"/>
<comment type="caution">
    <text evidence="2">The sequence shown here is derived from an EMBL/GenBank/DDBJ whole genome shotgun (WGS) entry which is preliminary data.</text>
</comment>
<sequence length="428" mass="47767">MEKLPQETTIKERAYASESAGTLLSPHPSSSSQTRSVHESEPGDFRVCLFFNHEEGPVGYSIYSVDVRDVGGYDGSQQDLQQPKLRPLIELASEVYPKGMGVFAVGSRIYLVGGEIVPPRKKYGKTHALTDSVYMIDTAAPLPLRVVTPPQSRMNGGKTMPTVDHVNGLVYVLSCIPPFYTQFNKKNVFFESFDPNTDKWSPLPNPPFFNFVDDRAEGGLVVSHSVVGSTILFCTYLKNFVYAFHLELNTWESIEIGQEHWSHFPFPSESVLLSDSVWAALGGRPLSSCCLISELGFIQKEVDDLGIVLAPHPCLDYLVYCHLLRSKNGWLCVVTFGLDDEHDNGGKPSVLATVFRLVKKRTDTAYFYEVFHWPAHRRYPSLEEGVPNPEKVVGEIPVFGAVDLRCSMFNVEVNHFNEMSGLAACFLL</sequence>
<proteinExistence type="predicted"/>